<evidence type="ECO:0000313" key="2">
    <source>
        <dbReference type="Proteomes" id="UP000261079"/>
    </source>
</evidence>
<protein>
    <submittedName>
        <fullName evidence="1">Uncharacterized protein</fullName>
    </submittedName>
</protein>
<dbReference type="RefSeq" id="WP_117535314.1">
    <property type="nucleotide sequence ID" value="NZ_QVEZ01000002.1"/>
</dbReference>
<reference evidence="1 2" key="1">
    <citation type="submission" date="2018-08" db="EMBL/GenBank/DDBJ databases">
        <title>A genome reference for cultivated species of the human gut microbiota.</title>
        <authorList>
            <person name="Zou Y."/>
            <person name="Xue W."/>
            <person name="Luo G."/>
        </authorList>
    </citation>
    <scope>NUCLEOTIDE SEQUENCE [LARGE SCALE GENOMIC DNA]</scope>
    <source>
        <strain evidence="1 2">AM42-11AC</strain>
    </source>
</reference>
<sequence>MRHEKPELSEKNPYHLSRHRYYELKHFCFQYPEWKKNIALASGWEAHGDDIGGIVRGNIPSNPTERCAIVRAYYSQRIELIDSCIAELKEPAVGSYLLKGVTEGFSYNNLRARGCPCGSEMYYNLYRKFFWILSRERA</sequence>
<gene>
    <name evidence="1" type="ORF">DW905_04685</name>
</gene>
<proteinExistence type="predicted"/>
<dbReference type="Proteomes" id="UP000261079">
    <property type="component" value="Unassembled WGS sequence"/>
</dbReference>
<name>A0A3E2V8U3_9FIRM</name>
<dbReference type="EMBL" id="QVEZ01000002">
    <property type="protein sequence ID" value="RGC06569.1"/>
    <property type="molecule type" value="Genomic_DNA"/>
</dbReference>
<accession>A0A3E2V8U3</accession>
<comment type="caution">
    <text evidence="1">The sequence shown here is derived from an EMBL/GenBank/DDBJ whole genome shotgun (WGS) entry which is preliminary data.</text>
</comment>
<evidence type="ECO:0000313" key="1">
    <source>
        <dbReference type="EMBL" id="RGC06569.1"/>
    </source>
</evidence>
<organism evidence="1 2">
    <name type="scientific">Faecalibacterium prausnitzii</name>
    <dbReference type="NCBI Taxonomy" id="853"/>
    <lineage>
        <taxon>Bacteria</taxon>
        <taxon>Bacillati</taxon>
        <taxon>Bacillota</taxon>
        <taxon>Clostridia</taxon>
        <taxon>Eubacteriales</taxon>
        <taxon>Oscillospiraceae</taxon>
        <taxon>Faecalibacterium</taxon>
    </lineage>
</organism>
<dbReference type="AlphaFoldDB" id="A0A3E2V8U3"/>